<dbReference type="GO" id="GO:0046872">
    <property type="term" value="F:metal ion binding"/>
    <property type="evidence" value="ECO:0007669"/>
    <property type="project" value="UniProtKB-UniRule"/>
</dbReference>
<feature type="binding site" evidence="15">
    <location>
        <position position="594"/>
    </location>
    <ligand>
        <name>[4Fe-4S] cluster</name>
        <dbReference type="ChEBI" id="CHEBI:49883"/>
        <label>2</label>
    </ligand>
</feature>
<dbReference type="InterPro" id="IPR002880">
    <property type="entry name" value="Pyrv_Fd/Flavodoxin_OxRdtase_N"/>
</dbReference>
<protein>
    <recommendedName>
        <fullName evidence="4 14">Indolepyruvate oxidoreductase subunit IorA</fullName>
        <shortName evidence="14">IOR</shortName>
        <ecNumber evidence="3 14">1.2.7.8</ecNumber>
    </recommendedName>
    <alternativeName>
        <fullName evidence="12 14">Indolepyruvate ferredoxin oxidoreductase subunit alpha</fullName>
    </alternativeName>
</protein>
<dbReference type="EC" id="1.2.7.8" evidence="3 14"/>
<keyword evidence="6 14" id="KW-0004">4Fe-4S</keyword>
<dbReference type="GO" id="GO:0051539">
    <property type="term" value="F:4 iron, 4 sulfur cluster binding"/>
    <property type="evidence" value="ECO:0007669"/>
    <property type="project" value="UniProtKB-UniRule"/>
</dbReference>
<dbReference type="GO" id="GO:0043805">
    <property type="term" value="F:indolepyruvate ferredoxin oxidoreductase activity"/>
    <property type="evidence" value="ECO:0007669"/>
    <property type="project" value="UniProtKB-UniRule"/>
</dbReference>
<evidence type="ECO:0000256" key="11">
    <source>
        <dbReference type="ARBA" id="ARBA00023014"/>
    </source>
</evidence>
<dbReference type="NCBIfam" id="TIGR03336">
    <property type="entry name" value="IOR_alpha"/>
    <property type="match status" value="1"/>
</dbReference>
<dbReference type="Pfam" id="PF01855">
    <property type="entry name" value="POR_N"/>
    <property type="match status" value="1"/>
</dbReference>
<comment type="cofactor">
    <cofactor evidence="14 15">
        <name>[4Fe-4S] cluster</name>
        <dbReference type="ChEBI" id="CHEBI:49883"/>
    </cofactor>
    <text evidence="14 15">Binds 2 [4Fe-4S] clusters. In this family the first cluster has a non-standard and varying [4Fe-4S] binding motif CX(2)CX(2)CX(4-5)CP.</text>
</comment>
<evidence type="ECO:0000256" key="4">
    <source>
        <dbReference type="ARBA" id="ARBA00017710"/>
    </source>
</evidence>
<evidence type="ECO:0000256" key="15">
    <source>
        <dbReference type="PIRSR" id="PIRSR006439-50"/>
    </source>
</evidence>
<dbReference type="InterPro" id="IPR017721">
    <property type="entry name" value="IorA"/>
</dbReference>
<evidence type="ECO:0000256" key="3">
    <source>
        <dbReference type="ARBA" id="ARBA00012812"/>
    </source>
</evidence>
<dbReference type="PANTHER" id="PTHR43710:SF5">
    <property type="entry name" value="INDOLEPYRUVATE FERREDOXIN OXIDOREDUCTASE ALPHA SUBUNIT"/>
    <property type="match status" value="1"/>
</dbReference>
<dbReference type="CDD" id="cd02008">
    <property type="entry name" value="TPP_IOR_alpha"/>
    <property type="match status" value="1"/>
</dbReference>
<dbReference type="PANTHER" id="PTHR43710">
    <property type="entry name" value="2-HYDROXYACYL-COA LYASE"/>
    <property type="match status" value="1"/>
</dbReference>
<dbReference type="Pfam" id="PF02775">
    <property type="entry name" value="TPP_enzyme_C"/>
    <property type="match status" value="1"/>
</dbReference>
<comment type="subunit">
    <text evidence="2">Heterodimer of the IorA and IorB subunits.</text>
</comment>
<dbReference type="CDD" id="cd07034">
    <property type="entry name" value="TPP_PYR_PFOR_IOR-alpha_like"/>
    <property type="match status" value="1"/>
</dbReference>
<dbReference type="InterPro" id="IPR017900">
    <property type="entry name" value="4Fe4S_Fe_S_CS"/>
</dbReference>
<feature type="binding site" evidence="15">
    <location>
        <position position="555"/>
    </location>
    <ligand>
        <name>[4Fe-4S] cluster</name>
        <dbReference type="ChEBI" id="CHEBI:49883"/>
        <label>1</label>
    </ligand>
</feature>
<evidence type="ECO:0000256" key="9">
    <source>
        <dbReference type="ARBA" id="ARBA00023002"/>
    </source>
</evidence>
<gene>
    <name evidence="17" type="primary">iorA</name>
    <name evidence="17" type="ORF">ENT37_02735</name>
</gene>
<evidence type="ECO:0000256" key="7">
    <source>
        <dbReference type="ARBA" id="ARBA00022723"/>
    </source>
</evidence>
<keyword evidence="5 14" id="KW-0813">Transport</keyword>
<dbReference type="GO" id="GO:0030976">
    <property type="term" value="F:thiamine pyrophosphate binding"/>
    <property type="evidence" value="ECO:0007669"/>
    <property type="project" value="InterPro"/>
</dbReference>
<dbReference type="InterPro" id="IPR045025">
    <property type="entry name" value="HACL1-like"/>
</dbReference>
<dbReference type="InterPro" id="IPR009014">
    <property type="entry name" value="Transketo_C/PFOR_II"/>
</dbReference>
<feature type="binding site" evidence="15">
    <location>
        <position position="591"/>
    </location>
    <ligand>
        <name>[4Fe-4S] cluster</name>
        <dbReference type="ChEBI" id="CHEBI:49883"/>
        <label>2</label>
    </ligand>
</feature>
<keyword evidence="9 14" id="KW-0560">Oxidoreductase</keyword>
<feature type="domain" description="4Fe-4S ferredoxin-type" evidence="16">
    <location>
        <begin position="543"/>
        <end position="575"/>
    </location>
</feature>
<dbReference type="PROSITE" id="PS00198">
    <property type="entry name" value="4FE4S_FER_1"/>
    <property type="match status" value="1"/>
</dbReference>
<evidence type="ECO:0000256" key="8">
    <source>
        <dbReference type="ARBA" id="ARBA00022982"/>
    </source>
</evidence>
<sequence>MKRLLSGNEAVARGAWEAGAVVGSAYPGTPSTEIMETFALFPGVYAEWATNEKVALDVVVGAAYAGRRAFTAMKHVGLNVAADALFYVSMTGIEAGLVIVSADDPSMHSSQNEQDNRQYARFARIPCLDPSDSQEAYDFMITAFTLSEQFDTPVMLRMTTRVCHTSSPVEVSEERMTVSTERKYPRNPGKYIMVPANARRHHAWIEDRMIKISRFSETFSGNRVEMRSAHLGIITGGIAYQYAREVFPEASILKLGMVYPLPVEMIRNFANSVEKLIVLEELDPFIEEQVRLMGVEVFGSRPTEYPANKSIFPVVGELDPFVVFHSAVAAGLLPRSQGDEVRWKEEKREIRFVDIPDRPPVLCPGCPHRGAFYVLHKLGLPVNGDIGCYTLGMTSPLNAMDTCGCMGASVGVAHGAAVAGDAERHVAVMGDSTFFHTGMPALLNVAYNQSDVLTIIMDNRVTGMTGHQDNPGTGKTLQGKETVAVEIEPIVQAMGITRVKTVKGYDVKEIERTIKGWLKMKGPAVLITREECALLPSARKRWIPLRVIPGLCNGCTLCFRVGCPAISQSPEMDPVHQRPLAQIDPLLCTGCEICAQICPRNAILLRSQVEMETSGDEYAPH</sequence>
<comment type="function">
    <text evidence="1 14">Catalyzes the ferredoxin-dependent oxidative decarboxylation of arylpyruvates.</text>
</comment>
<evidence type="ECO:0000256" key="13">
    <source>
        <dbReference type="ARBA" id="ARBA00048332"/>
    </source>
</evidence>
<dbReference type="SUPFAM" id="SSF52518">
    <property type="entry name" value="Thiamin diphosphate-binding fold (THDP-binding)"/>
    <property type="match status" value="2"/>
</dbReference>
<dbReference type="FunFam" id="3.40.50.970:FF:000039">
    <property type="entry name" value="Indolepyruvate oxidoreductase subunit IorA"/>
    <property type="match status" value="1"/>
</dbReference>
<comment type="catalytic activity">
    <reaction evidence="13 14">
        <text>indole-3-pyruvate + 2 oxidized [2Fe-2S]-[ferredoxin] + CoA = (indol-3-yl)acetyl-CoA + 2 reduced [2Fe-2S]-[ferredoxin] + CO2 + H(+)</text>
        <dbReference type="Rhea" id="RHEA:12645"/>
        <dbReference type="Rhea" id="RHEA-COMP:10000"/>
        <dbReference type="Rhea" id="RHEA-COMP:10001"/>
        <dbReference type="ChEBI" id="CHEBI:15378"/>
        <dbReference type="ChEBI" id="CHEBI:16526"/>
        <dbReference type="ChEBI" id="CHEBI:17640"/>
        <dbReference type="ChEBI" id="CHEBI:33737"/>
        <dbReference type="ChEBI" id="CHEBI:33738"/>
        <dbReference type="ChEBI" id="CHEBI:57271"/>
        <dbReference type="ChEBI" id="CHEBI:57287"/>
        <dbReference type="EC" id="1.2.7.8"/>
    </reaction>
</comment>
<dbReference type="InterPro" id="IPR017896">
    <property type="entry name" value="4Fe4S_Fe-S-bd"/>
</dbReference>
<evidence type="ECO:0000256" key="12">
    <source>
        <dbReference type="ARBA" id="ARBA00030514"/>
    </source>
</evidence>
<dbReference type="SUPFAM" id="SSF52922">
    <property type="entry name" value="TK C-terminal domain-like"/>
    <property type="match status" value="1"/>
</dbReference>
<keyword evidence="17" id="KW-0670">Pyruvate</keyword>
<keyword evidence="11 14" id="KW-0411">Iron-sulfur</keyword>
<feature type="binding site" evidence="15">
    <location>
        <position position="563"/>
    </location>
    <ligand>
        <name>[4Fe-4S] cluster</name>
        <dbReference type="ChEBI" id="CHEBI:49883"/>
        <label>2</label>
    </ligand>
</feature>
<evidence type="ECO:0000256" key="14">
    <source>
        <dbReference type="PIRNR" id="PIRNR006439"/>
    </source>
</evidence>
<keyword evidence="8 14" id="KW-0249">Electron transport</keyword>
<evidence type="ECO:0000256" key="2">
    <source>
        <dbReference type="ARBA" id="ARBA00011238"/>
    </source>
</evidence>
<feature type="binding site" evidence="15">
    <location>
        <position position="588"/>
    </location>
    <ligand>
        <name>[4Fe-4S] cluster</name>
        <dbReference type="ChEBI" id="CHEBI:49883"/>
        <label>2</label>
    </ligand>
</feature>
<dbReference type="Gene3D" id="3.40.50.970">
    <property type="match status" value="2"/>
</dbReference>
<dbReference type="PIRSF" id="PIRSF006439">
    <property type="entry name" value="Indolepyruvate_ferr_oxidored"/>
    <property type="match status" value="1"/>
</dbReference>
<feature type="binding site" evidence="15">
    <location>
        <position position="558"/>
    </location>
    <ligand>
        <name>[4Fe-4S] cluster</name>
        <dbReference type="ChEBI" id="CHEBI:49883"/>
        <label>1</label>
    </ligand>
</feature>
<dbReference type="Gene3D" id="3.30.70.20">
    <property type="match status" value="1"/>
</dbReference>
<accession>A0A7C4PL00</accession>
<dbReference type="PROSITE" id="PS51379">
    <property type="entry name" value="4FE4S_FER_2"/>
    <property type="match status" value="2"/>
</dbReference>
<keyword evidence="7 14" id="KW-0479">Metal-binding</keyword>
<keyword evidence="10 14" id="KW-0408">Iron</keyword>
<feature type="domain" description="4Fe-4S ferredoxin-type" evidence="16">
    <location>
        <begin position="579"/>
        <end position="608"/>
    </location>
</feature>
<evidence type="ECO:0000259" key="16">
    <source>
        <dbReference type="PROSITE" id="PS51379"/>
    </source>
</evidence>
<dbReference type="InterPro" id="IPR011766">
    <property type="entry name" value="TPP_enzyme_TPP-bd"/>
</dbReference>
<dbReference type="EMBL" id="DSYK01000141">
    <property type="protein sequence ID" value="HGS20768.1"/>
    <property type="molecule type" value="Genomic_DNA"/>
</dbReference>
<reference evidence="17" key="1">
    <citation type="journal article" date="2020" name="mSystems">
        <title>Genome- and Community-Level Interaction Insights into Carbon Utilization and Element Cycling Functions of Hydrothermarchaeota in Hydrothermal Sediment.</title>
        <authorList>
            <person name="Zhou Z."/>
            <person name="Liu Y."/>
            <person name="Xu W."/>
            <person name="Pan J."/>
            <person name="Luo Z.H."/>
            <person name="Li M."/>
        </authorList>
    </citation>
    <scope>NUCLEOTIDE SEQUENCE [LARGE SCALE GENOMIC DNA]</scope>
    <source>
        <strain evidence="17">SpSt-573</strain>
    </source>
</reference>
<dbReference type="Pfam" id="PF00037">
    <property type="entry name" value="Fer4"/>
    <property type="match status" value="1"/>
</dbReference>
<evidence type="ECO:0000256" key="1">
    <source>
        <dbReference type="ARBA" id="ARBA00002995"/>
    </source>
</evidence>
<name>A0A7C4PL00_9CHLR</name>
<evidence type="ECO:0000313" key="17">
    <source>
        <dbReference type="EMBL" id="HGS20768.1"/>
    </source>
</evidence>
<proteinExistence type="predicted"/>
<dbReference type="SUPFAM" id="SSF54862">
    <property type="entry name" value="4Fe-4S ferredoxins"/>
    <property type="match status" value="1"/>
</dbReference>
<organism evidence="17">
    <name type="scientific">Anaerolinea thermolimosa</name>
    <dbReference type="NCBI Taxonomy" id="229919"/>
    <lineage>
        <taxon>Bacteria</taxon>
        <taxon>Bacillati</taxon>
        <taxon>Chloroflexota</taxon>
        <taxon>Anaerolineae</taxon>
        <taxon>Anaerolineales</taxon>
        <taxon>Anaerolineaceae</taxon>
        <taxon>Anaerolinea</taxon>
    </lineage>
</organism>
<evidence type="ECO:0000256" key="6">
    <source>
        <dbReference type="ARBA" id="ARBA00022485"/>
    </source>
</evidence>
<feature type="binding site" evidence="15">
    <location>
        <position position="598"/>
    </location>
    <ligand>
        <name>[4Fe-4S] cluster</name>
        <dbReference type="ChEBI" id="CHEBI:49883"/>
        <label>1</label>
    </ligand>
</feature>
<evidence type="ECO:0000256" key="5">
    <source>
        <dbReference type="ARBA" id="ARBA00022448"/>
    </source>
</evidence>
<dbReference type="AlphaFoldDB" id="A0A7C4PL00"/>
<comment type="caution">
    <text evidence="17">The sequence shown here is derived from an EMBL/GenBank/DDBJ whole genome shotgun (WGS) entry which is preliminary data.</text>
</comment>
<dbReference type="InterPro" id="IPR029061">
    <property type="entry name" value="THDP-binding"/>
</dbReference>
<feature type="binding site" evidence="15">
    <location>
        <position position="552"/>
    </location>
    <ligand>
        <name>[4Fe-4S] cluster</name>
        <dbReference type="ChEBI" id="CHEBI:49883"/>
        <label>1</label>
    </ligand>
</feature>
<evidence type="ECO:0000256" key="10">
    <source>
        <dbReference type="ARBA" id="ARBA00023004"/>
    </source>
</evidence>